<evidence type="ECO:0000256" key="2">
    <source>
        <dbReference type="ARBA" id="ARBA00010511"/>
    </source>
</evidence>
<dbReference type="EMBL" id="MCGE01000026">
    <property type="protein sequence ID" value="ORZ09794.1"/>
    <property type="molecule type" value="Genomic_DNA"/>
</dbReference>
<keyword evidence="8" id="KW-1185">Reference proteome</keyword>
<evidence type="ECO:0000256" key="3">
    <source>
        <dbReference type="ARBA" id="ARBA00021502"/>
    </source>
</evidence>
<accession>A0A1X2I5F9</accession>
<comment type="similarity">
    <text evidence="2">Belongs to the RIX1/PELP1 family.</text>
</comment>
<evidence type="ECO:0000256" key="1">
    <source>
        <dbReference type="ARBA" id="ARBA00004123"/>
    </source>
</evidence>
<keyword evidence="4" id="KW-0539">Nucleus</keyword>
<evidence type="ECO:0000256" key="5">
    <source>
        <dbReference type="SAM" id="MobiDB-lite"/>
    </source>
</evidence>
<proteinExistence type="inferred from homology"/>
<dbReference type="InterPro" id="IPR016024">
    <property type="entry name" value="ARM-type_fold"/>
</dbReference>
<dbReference type="OrthoDB" id="20900at2759"/>
<feature type="region of interest" description="Disordered" evidence="5">
    <location>
        <begin position="783"/>
        <end position="831"/>
    </location>
</feature>
<comment type="caution">
    <text evidence="7">The sequence shown here is derived from an EMBL/GenBank/DDBJ whole genome shotgun (WGS) entry which is preliminary data.</text>
</comment>
<dbReference type="AlphaFoldDB" id="A0A1X2I5F9"/>
<dbReference type="PANTHER" id="PTHR34105:SF1">
    <property type="entry name" value="PROLINE-, GLUTAMIC ACID- AND LEUCINE-RICH PROTEIN 1"/>
    <property type="match status" value="1"/>
</dbReference>
<gene>
    <name evidence="7" type="ORF">BCR42DRAFT_484211</name>
</gene>
<dbReference type="PANTHER" id="PTHR34105">
    <property type="entry name" value="PROLINE-, GLUTAMIC ACID- AND LEUCINE-RICH PROTEIN 1"/>
    <property type="match status" value="1"/>
</dbReference>
<dbReference type="GO" id="GO:0005634">
    <property type="term" value="C:nucleus"/>
    <property type="evidence" value="ECO:0007669"/>
    <property type="project" value="UniProtKB-SubCell"/>
</dbReference>
<dbReference type="InterPro" id="IPR012583">
    <property type="entry name" value="RIX1_N"/>
</dbReference>
<dbReference type="STRING" id="90262.A0A1X2I5F9"/>
<dbReference type="GO" id="GO:0006364">
    <property type="term" value="P:rRNA processing"/>
    <property type="evidence" value="ECO:0007669"/>
    <property type="project" value="TreeGrafter"/>
</dbReference>
<dbReference type="SUPFAM" id="SSF48371">
    <property type="entry name" value="ARM repeat"/>
    <property type="match status" value="1"/>
</dbReference>
<reference evidence="7 8" key="1">
    <citation type="submission" date="2016-07" db="EMBL/GenBank/DDBJ databases">
        <title>Pervasive Adenine N6-methylation of Active Genes in Fungi.</title>
        <authorList>
            <consortium name="DOE Joint Genome Institute"/>
            <person name="Mondo S.J."/>
            <person name="Dannebaum R.O."/>
            <person name="Kuo R.C."/>
            <person name="Labutti K."/>
            <person name="Haridas S."/>
            <person name="Kuo A."/>
            <person name="Salamov A."/>
            <person name="Ahrendt S.R."/>
            <person name="Lipzen A."/>
            <person name="Sullivan W."/>
            <person name="Andreopoulos W.B."/>
            <person name="Clum A."/>
            <person name="Lindquist E."/>
            <person name="Daum C."/>
            <person name="Ramamoorthy G.K."/>
            <person name="Gryganskyi A."/>
            <person name="Culley D."/>
            <person name="Magnuson J.K."/>
            <person name="James T.Y."/>
            <person name="O'Malley M.A."/>
            <person name="Stajich J.E."/>
            <person name="Spatafora J.W."/>
            <person name="Visel A."/>
            <person name="Grigoriev I.V."/>
        </authorList>
    </citation>
    <scope>NUCLEOTIDE SEQUENCE [LARGE SCALE GENOMIC DNA]</scope>
    <source>
        <strain evidence="7 8">NRRL 1336</strain>
    </source>
</reference>
<evidence type="ECO:0000256" key="4">
    <source>
        <dbReference type="ARBA" id="ARBA00023242"/>
    </source>
</evidence>
<dbReference type="Proteomes" id="UP000193560">
    <property type="component" value="Unassembled WGS sequence"/>
</dbReference>
<organism evidence="7 8">
    <name type="scientific">Absidia repens</name>
    <dbReference type="NCBI Taxonomy" id="90262"/>
    <lineage>
        <taxon>Eukaryota</taxon>
        <taxon>Fungi</taxon>
        <taxon>Fungi incertae sedis</taxon>
        <taxon>Mucoromycota</taxon>
        <taxon>Mucoromycotina</taxon>
        <taxon>Mucoromycetes</taxon>
        <taxon>Mucorales</taxon>
        <taxon>Cunninghamellaceae</taxon>
        <taxon>Absidia</taxon>
    </lineage>
</organism>
<evidence type="ECO:0000313" key="7">
    <source>
        <dbReference type="EMBL" id="ORZ09794.1"/>
    </source>
</evidence>
<name>A0A1X2I5F9_9FUNG</name>
<sequence>MLSTSGRAAILGQFISYYMNNDTNVHNNLTFMMDAIVTRSLLKDPEQESEEMTTTRRKWTTRLNSLLQSKQHTARWSAIVLIKLTCDQSPSLLFAHIRPWTNQLLGLVAKSETSMVHNAAIETLSQLFLYTSNKPELVREITVPNLSRFNQSILSLCGKSTDLLAAGLLALKTNFIHFPSQTRHVTDQCLKLCLSCLDGSTIMEKDIILAACQCLVASHHTAGKQNNAEPWKDTLLQLIGSVHKSLDRIFDTIDEELELSERPPSYPFADFSPDPLESFPLIVRRIQSLNAAIATCLGSPTSIVVSVPAVQLVDLACRVYNVFDGSLIREFKDKTEYDCLMSCLPTLHLSTNKIITALLLSSGSHLANYSKLFSRILIRLLTEYKSQRTLKISAYRIISLCLQQFGYIFGESVCKPLVASIIEDIQVTGQKVTDVAPTEVKNKSMKRKRDTLTNSDMLATAGLSTQGPHDIQMAALDALQDLLTCFGSTMDMNSRNTVDAKVLSRLLQFTQKSLESTTEIDILIKEKLYQCLLASIMNPIEVQASILPHALRIFSAGINEQNHQLQSICKQGLAICNLIIHPRMPPIQSSGNTFAAKLKQAEESNQNISTATTSHYPTTDSTVSATLPSTAMNTEEVVTQITDSPQQHHNNGENSAAAVVVNDRDAAKQKMSMMEQEIESVFKANATQAAAAAAAAAAQAANFAELTSTTTTTTMTNEIRLDDNDLVVGDENDVVMEQEEQADITTTTTSTAAISETDAPTTTTVIDQTSDFTAVDMMEIQPGTEKPNKVRGDSLPPTALVLDDSDDMLDGDLTLPDIDMAGPDTDDEGEW</sequence>
<evidence type="ECO:0000259" key="6">
    <source>
        <dbReference type="Pfam" id="PF08167"/>
    </source>
</evidence>
<protein>
    <recommendedName>
        <fullName evidence="3">Pre-rRNA-processing protein RIX1</fullName>
    </recommendedName>
</protein>
<evidence type="ECO:0000313" key="8">
    <source>
        <dbReference type="Proteomes" id="UP000193560"/>
    </source>
</evidence>
<comment type="subcellular location">
    <subcellularLocation>
        <location evidence="1">Nucleus</location>
    </subcellularLocation>
</comment>
<feature type="domain" description="Pre-rRNA-processing protein RIX1 N-terminal" evidence="6">
    <location>
        <begin position="25"/>
        <end position="201"/>
    </location>
</feature>
<dbReference type="Pfam" id="PF08167">
    <property type="entry name" value="RIX1"/>
    <property type="match status" value="1"/>
</dbReference>